<dbReference type="EMBL" id="BMFW01000008">
    <property type="protein sequence ID" value="GGH95554.1"/>
    <property type="molecule type" value="Genomic_DNA"/>
</dbReference>
<dbReference type="Proteomes" id="UP000643279">
    <property type="component" value="Unassembled WGS sequence"/>
</dbReference>
<gene>
    <name evidence="3" type="ORF">GCM10007170_21350</name>
</gene>
<dbReference type="PANTHER" id="PTHR48080">
    <property type="entry name" value="D-GALACTONATE DEHYDRATASE-RELATED"/>
    <property type="match status" value="1"/>
</dbReference>
<dbReference type="InterPro" id="IPR013342">
    <property type="entry name" value="Mandelate_racemase_C"/>
</dbReference>
<dbReference type="InterPro" id="IPR034593">
    <property type="entry name" value="DgoD-like"/>
</dbReference>
<evidence type="ECO:0000313" key="3">
    <source>
        <dbReference type="EMBL" id="GGH95554.1"/>
    </source>
</evidence>
<dbReference type="RefSeq" id="WP_188571585.1">
    <property type="nucleotide sequence ID" value="NZ_BMFW01000008.1"/>
</dbReference>
<dbReference type="CDD" id="cd03316">
    <property type="entry name" value="MR_like"/>
    <property type="match status" value="1"/>
</dbReference>
<dbReference type="SFLD" id="SFLDS00001">
    <property type="entry name" value="Enolase"/>
    <property type="match status" value="1"/>
</dbReference>
<evidence type="ECO:0000259" key="2">
    <source>
        <dbReference type="SMART" id="SM00922"/>
    </source>
</evidence>
<keyword evidence="1" id="KW-0456">Lyase</keyword>
<feature type="domain" description="Mandelate racemase/muconate lactonizing enzyme C-terminal" evidence="2">
    <location>
        <begin position="131"/>
        <end position="236"/>
    </location>
</feature>
<dbReference type="Pfam" id="PF02746">
    <property type="entry name" value="MR_MLE_N"/>
    <property type="match status" value="1"/>
</dbReference>
<dbReference type="Gene3D" id="3.20.20.120">
    <property type="entry name" value="Enolase-like C-terminal domain"/>
    <property type="match status" value="1"/>
</dbReference>
<reference evidence="4" key="1">
    <citation type="journal article" date="2019" name="Int. J. Syst. Evol. Microbiol.">
        <title>The Global Catalogue of Microorganisms (GCM) 10K type strain sequencing project: providing services to taxonomists for standard genome sequencing and annotation.</title>
        <authorList>
            <consortium name="The Broad Institute Genomics Platform"/>
            <consortium name="The Broad Institute Genome Sequencing Center for Infectious Disease"/>
            <person name="Wu L."/>
            <person name="Ma J."/>
        </authorList>
    </citation>
    <scope>NUCLEOTIDE SEQUENCE [LARGE SCALE GENOMIC DNA]</scope>
    <source>
        <strain evidence="4">CGMCC 1.12778</strain>
    </source>
</reference>
<dbReference type="SUPFAM" id="SSF51604">
    <property type="entry name" value="Enolase C-terminal domain-like"/>
    <property type="match status" value="1"/>
</dbReference>
<proteinExistence type="predicted"/>
<dbReference type="InterPro" id="IPR013341">
    <property type="entry name" value="Mandelate_racemase_N_dom"/>
</dbReference>
<organism evidence="3 4">
    <name type="scientific">Arthrobacter liuii</name>
    <dbReference type="NCBI Taxonomy" id="1476996"/>
    <lineage>
        <taxon>Bacteria</taxon>
        <taxon>Bacillati</taxon>
        <taxon>Actinomycetota</taxon>
        <taxon>Actinomycetes</taxon>
        <taxon>Micrococcales</taxon>
        <taxon>Micrococcaceae</taxon>
        <taxon>Arthrobacter</taxon>
    </lineage>
</organism>
<evidence type="ECO:0000256" key="1">
    <source>
        <dbReference type="ARBA" id="ARBA00023239"/>
    </source>
</evidence>
<protein>
    <submittedName>
        <fullName evidence="3">Dehydratase</fullName>
    </submittedName>
</protein>
<keyword evidence="4" id="KW-1185">Reference proteome</keyword>
<dbReference type="Gene3D" id="3.30.390.10">
    <property type="entry name" value="Enolase-like, N-terminal domain"/>
    <property type="match status" value="1"/>
</dbReference>
<name>A0ABQ2AQA9_9MICC</name>
<dbReference type="InterPro" id="IPR036849">
    <property type="entry name" value="Enolase-like_C_sf"/>
</dbReference>
<dbReference type="PANTHER" id="PTHR48080:SF2">
    <property type="entry name" value="D-GALACTONATE DEHYDRATASE"/>
    <property type="match status" value="1"/>
</dbReference>
<dbReference type="InterPro" id="IPR029017">
    <property type="entry name" value="Enolase-like_N"/>
</dbReference>
<accession>A0ABQ2AQA9</accession>
<evidence type="ECO:0000313" key="4">
    <source>
        <dbReference type="Proteomes" id="UP000643279"/>
    </source>
</evidence>
<comment type="caution">
    <text evidence="3">The sequence shown here is derived from an EMBL/GenBank/DDBJ whole genome shotgun (WGS) entry which is preliminary data.</text>
</comment>
<dbReference type="SUPFAM" id="SSF54826">
    <property type="entry name" value="Enolase N-terminal domain-like"/>
    <property type="match status" value="1"/>
</dbReference>
<sequence length="401" mass="43592">MKITNLDTVVVDFYRTNLIFVRLATDEGLTGIAEATLEGQEHAVRGAVAVLADAVRGKDPTRITQTIYEVNRDAYWRGGPVSMTALSALEMAMWDVSARALGVPVHRMLGGQVRDRVRAYANGWFSGAKTPGEFAEAAVQTVAQGFRGLKWDPFEAADLILEPRDVRRMLEPVAAVREAVGDDVELFIEGHGRFDVPTAIRVAREIEQFQPVFFEEPCPPDGLDALIEVRSKSPVPIAAGERWMGRNTFIPALARNAVDYIQPDVTHAGGMMELSFISTLAAAHYVPFAPHNPSGPLSTAATLQLGAALPNFRYLEIMATDVPWRSEISSERLQLTAEGDIMIPEGVGLGIELDFDAIAEHPFTPHPMRIFNDVVADIRPPGARSYFNLEGAAAGTVAGGT</sequence>
<dbReference type="InterPro" id="IPR029065">
    <property type="entry name" value="Enolase_C-like"/>
</dbReference>
<dbReference type="Pfam" id="PF13378">
    <property type="entry name" value="MR_MLE_C"/>
    <property type="match status" value="1"/>
</dbReference>
<dbReference type="SFLD" id="SFLDG00179">
    <property type="entry name" value="mandelate_racemase"/>
    <property type="match status" value="1"/>
</dbReference>
<dbReference type="SMART" id="SM00922">
    <property type="entry name" value="MR_MLE"/>
    <property type="match status" value="1"/>
</dbReference>